<organism evidence="1">
    <name type="scientific">viral metagenome</name>
    <dbReference type="NCBI Taxonomy" id="1070528"/>
    <lineage>
        <taxon>unclassified sequences</taxon>
        <taxon>metagenomes</taxon>
        <taxon>organismal metagenomes</taxon>
    </lineage>
</organism>
<protein>
    <submittedName>
        <fullName evidence="1">Uncharacterized protein</fullName>
    </submittedName>
</protein>
<reference evidence="1" key="1">
    <citation type="journal article" date="2020" name="Nature">
        <title>Giant virus diversity and host interactions through global metagenomics.</title>
        <authorList>
            <person name="Schulz F."/>
            <person name="Roux S."/>
            <person name="Paez-Espino D."/>
            <person name="Jungbluth S."/>
            <person name="Walsh D.A."/>
            <person name="Denef V.J."/>
            <person name="McMahon K.D."/>
            <person name="Konstantinidis K.T."/>
            <person name="Eloe-Fadrosh E.A."/>
            <person name="Kyrpides N.C."/>
            <person name="Woyke T."/>
        </authorList>
    </citation>
    <scope>NUCLEOTIDE SEQUENCE</scope>
    <source>
        <strain evidence="1">GVMAG-M-3300009151-35</strain>
    </source>
</reference>
<accession>A0A6C0EQS5</accession>
<name>A0A6C0EQS5_9ZZZZ</name>
<proteinExistence type="predicted"/>
<dbReference type="EMBL" id="MN738907">
    <property type="protein sequence ID" value="QHT30689.1"/>
    <property type="molecule type" value="Genomic_DNA"/>
</dbReference>
<dbReference type="AlphaFoldDB" id="A0A6C0EQS5"/>
<evidence type="ECO:0000313" key="1">
    <source>
        <dbReference type="EMBL" id="QHT30689.1"/>
    </source>
</evidence>
<sequence>MSTTLMASPTFSFDESKFIYKFARDYHTEIDFDLDSSFHEYFQNFIESNSYDYNMYVFHRLRIKFKIHPDQVDITIREYLYEKLYEIIAKRMEA</sequence>